<feature type="compositionally biased region" description="Basic and acidic residues" evidence="1">
    <location>
        <begin position="256"/>
        <end position="284"/>
    </location>
</feature>
<organism evidence="3 4">
    <name type="scientific">Streptomyces omiyaensis</name>
    <dbReference type="NCBI Taxonomy" id="68247"/>
    <lineage>
        <taxon>Bacteria</taxon>
        <taxon>Bacillati</taxon>
        <taxon>Actinomycetota</taxon>
        <taxon>Actinomycetes</taxon>
        <taxon>Kitasatosporales</taxon>
        <taxon>Streptomycetaceae</taxon>
        <taxon>Streptomyces</taxon>
    </lineage>
</organism>
<evidence type="ECO:0000313" key="3">
    <source>
        <dbReference type="EMBL" id="MFG3192072.1"/>
    </source>
</evidence>
<dbReference type="RefSeq" id="WP_392067732.1">
    <property type="nucleotide sequence ID" value="NZ_JBIBVA010000001.1"/>
</dbReference>
<keyword evidence="2" id="KW-1133">Transmembrane helix</keyword>
<comment type="caution">
    <text evidence="3">The sequence shown here is derived from an EMBL/GenBank/DDBJ whole genome shotgun (WGS) entry which is preliminary data.</text>
</comment>
<keyword evidence="2" id="KW-0812">Transmembrane</keyword>
<dbReference type="EMBL" id="JBICZW010000017">
    <property type="protein sequence ID" value="MFG3192072.1"/>
    <property type="molecule type" value="Genomic_DNA"/>
</dbReference>
<keyword evidence="4" id="KW-1185">Reference proteome</keyword>
<sequence length="390" mass="41239">MLSDDEVLAAVRRSPEGAGGAFPADRARITRHLLVEGEIVRCVETRTEAARFHKGSRDLSDLPEYDDLARHPVPAPADPAAGSTLRLVRRGSVAPGICVCADGRKHCERCRGAGHVTCPKAVRCTACQEGASCLSCDGSGSRTREPAPRPEDERAARVTCRECGAKESACAKCRGTGTRKCPECGGSEARTCPECKGKGTVVHDVCGGTGRFVRWTEGVVTRVPVTDALRETSSLPSRAFGWTTGRDAWTRVDAEGEKAMSPDGLHAADARRDPDDEAAPKSADDPDAEAAPKSADGADGAPGIDEAAVAAYLKPRLAPHPGEVGRRVRLRHLSVARVAHADRPDRVFLVIPGPSSPRVVSLRSPRRTRQLVGLALLVLAVAVVIAGLLN</sequence>
<proteinExistence type="predicted"/>
<feature type="transmembrane region" description="Helical" evidence="2">
    <location>
        <begin position="371"/>
        <end position="389"/>
    </location>
</feature>
<reference evidence="3 4" key="1">
    <citation type="submission" date="2024-10" db="EMBL/GenBank/DDBJ databases">
        <title>The Natural Products Discovery Center: Release of the First 8490 Sequenced Strains for Exploring Actinobacteria Biosynthetic Diversity.</title>
        <authorList>
            <person name="Kalkreuter E."/>
            <person name="Kautsar S.A."/>
            <person name="Yang D."/>
            <person name="Bader C.D."/>
            <person name="Teijaro C.N."/>
            <person name="Fluegel L."/>
            <person name="Davis C.M."/>
            <person name="Simpson J.R."/>
            <person name="Lauterbach L."/>
            <person name="Steele A.D."/>
            <person name="Gui C."/>
            <person name="Meng S."/>
            <person name="Li G."/>
            <person name="Viehrig K."/>
            <person name="Ye F."/>
            <person name="Su P."/>
            <person name="Kiefer A.F."/>
            <person name="Nichols A."/>
            <person name="Cepeda A.J."/>
            <person name="Yan W."/>
            <person name="Fan B."/>
            <person name="Jiang Y."/>
            <person name="Adhikari A."/>
            <person name="Zheng C.-J."/>
            <person name="Schuster L."/>
            <person name="Cowan T.M."/>
            <person name="Smanski M.J."/>
            <person name="Chevrette M.G."/>
            <person name="De Carvalho L.P.S."/>
            <person name="Shen B."/>
        </authorList>
    </citation>
    <scope>NUCLEOTIDE SEQUENCE [LARGE SCALE GENOMIC DNA]</scope>
    <source>
        <strain evidence="3 4">NPDC048229</strain>
    </source>
</reference>
<protein>
    <submittedName>
        <fullName evidence="3">Uncharacterized protein</fullName>
    </submittedName>
</protein>
<evidence type="ECO:0000256" key="2">
    <source>
        <dbReference type="SAM" id="Phobius"/>
    </source>
</evidence>
<dbReference type="Proteomes" id="UP001604282">
    <property type="component" value="Unassembled WGS sequence"/>
</dbReference>
<evidence type="ECO:0000313" key="4">
    <source>
        <dbReference type="Proteomes" id="UP001604282"/>
    </source>
</evidence>
<evidence type="ECO:0000256" key="1">
    <source>
        <dbReference type="SAM" id="MobiDB-lite"/>
    </source>
</evidence>
<keyword evidence="2" id="KW-0472">Membrane</keyword>
<accession>A0ABW7BX57</accession>
<feature type="region of interest" description="Disordered" evidence="1">
    <location>
        <begin position="256"/>
        <end position="301"/>
    </location>
</feature>
<gene>
    <name evidence="3" type="ORF">ACGFYS_24385</name>
</gene>
<feature type="region of interest" description="Disordered" evidence="1">
    <location>
        <begin position="61"/>
        <end position="82"/>
    </location>
</feature>
<name>A0ABW7BX57_9ACTN</name>